<dbReference type="PANTHER" id="PTHR11022:SF41">
    <property type="entry name" value="PEPTIDOGLYCAN-RECOGNITION PROTEIN LC-RELATED"/>
    <property type="match status" value="1"/>
</dbReference>
<evidence type="ECO:0000256" key="1">
    <source>
        <dbReference type="ARBA" id="ARBA00007553"/>
    </source>
</evidence>
<evidence type="ECO:0000259" key="3">
    <source>
        <dbReference type="SMART" id="SM00644"/>
    </source>
</evidence>
<dbReference type="InterPro" id="IPR036505">
    <property type="entry name" value="Amidase/PGRP_sf"/>
</dbReference>
<protein>
    <submittedName>
        <fullName evidence="5">Peptidoglycan recognition family protein</fullName>
    </submittedName>
</protein>
<dbReference type="PANTHER" id="PTHR11022">
    <property type="entry name" value="PEPTIDOGLYCAN RECOGNITION PROTEIN"/>
    <property type="match status" value="1"/>
</dbReference>
<dbReference type="SMART" id="SM00644">
    <property type="entry name" value="Ami_2"/>
    <property type="match status" value="1"/>
</dbReference>
<evidence type="ECO:0000313" key="5">
    <source>
        <dbReference type="EMBL" id="MDT0437964.1"/>
    </source>
</evidence>
<dbReference type="CDD" id="cd06583">
    <property type="entry name" value="PGRP"/>
    <property type="match status" value="1"/>
</dbReference>
<feature type="domain" description="Peptidoglycan recognition protein family" evidence="4">
    <location>
        <begin position="170"/>
        <end position="330"/>
    </location>
</feature>
<dbReference type="SUPFAM" id="SSF55846">
    <property type="entry name" value="N-acetylmuramoyl-L-alanine amidase-like"/>
    <property type="match status" value="1"/>
</dbReference>
<feature type="domain" description="N-acetylmuramoyl-L-alanine amidase" evidence="3">
    <location>
        <begin position="188"/>
        <end position="352"/>
    </location>
</feature>
<dbReference type="InterPro" id="IPR006619">
    <property type="entry name" value="PGRP_domain_met/bac"/>
</dbReference>
<comment type="similarity">
    <text evidence="1">Belongs to the N-acetylmuramoyl-L-alanine amidase 2 family.</text>
</comment>
<dbReference type="InterPro" id="IPR015510">
    <property type="entry name" value="PGRP"/>
</dbReference>
<dbReference type="EMBL" id="JAVRES010000014">
    <property type="protein sequence ID" value="MDT0437964.1"/>
    <property type="molecule type" value="Genomic_DNA"/>
</dbReference>
<reference evidence="6" key="1">
    <citation type="submission" date="2023-07" db="EMBL/GenBank/DDBJ databases">
        <title>30 novel species of actinomycetes from the DSMZ collection.</title>
        <authorList>
            <person name="Nouioui I."/>
        </authorList>
    </citation>
    <scope>NUCLEOTIDE SEQUENCE [LARGE SCALE GENOMIC DNA]</scope>
    <source>
        <strain evidence="6">DSM 41981</strain>
    </source>
</reference>
<dbReference type="RefSeq" id="WP_093828098.1">
    <property type="nucleotide sequence ID" value="NZ_JAVRES010000014.1"/>
</dbReference>
<dbReference type="SMART" id="SM00701">
    <property type="entry name" value="PGRP"/>
    <property type="match status" value="1"/>
</dbReference>
<evidence type="ECO:0000313" key="6">
    <source>
        <dbReference type="Proteomes" id="UP001183535"/>
    </source>
</evidence>
<dbReference type="AlphaFoldDB" id="A0ABD5EWF7"/>
<dbReference type="InterPro" id="IPR006311">
    <property type="entry name" value="TAT_signal"/>
</dbReference>
<keyword evidence="2" id="KW-0732">Signal</keyword>
<dbReference type="InterPro" id="IPR002502">
    <property type="entry name" value="Amidase_domain"/>
</dbReference>
<dbReference type="Pfam" id="PF01510">
    <property type="entry name" value="Amidase_2"/>
    <property type="match status" value="1"/>
</dbReference>
<feature type="chain" id="PRO_5044858445" evidence="2">
    <location>
        <begin position="35"/>
        <end position="368"/>
    </location>
</feature>
<evidence type="ECO:0000256" key="2">
    <source>
        <dbReference type="SAM" id="SignalP"/>
    </source>
</evidence>
<gene>
    <name evidence="5" type="ORF">RM877_25075</name>
</gene>
<evidence type="ECO:0000259" key="4">
    <source>
        <dbReference type="SMART" id="SM00701"/>
    </source>
</evidence>
<keyword evidence="6" id="KW-1185">Reference proteome</keyword>
<feature type="signal peptide" evidence="2">
    <location>
        <begin position="1"/>
        <end position="34"/>
    </location>
</feature>
<organism evidence="5 6">
    <name type="scientific">Streptomyces doudnae</name>
    <dbReference type="NCBI Taxonomy" id="3075536"/>
    <lineage>
        <taxon>Bacteria</taxon>
        <taxon>Bacillati</taxon>
        <taxon>Actinomycetota</taxon>
        <taxon>Actinomycetes</taxon>
        <taxon>Kitasatosporales</taxon>
        <taxon>Streptomycetaceae</taxon>
        <taxon>Streptomyces</taxon>
    </lineage>
</organism>
<comment type="caution">
    <text evidence="5">The sequence shown here is derived from an EMBL/GenBank/DDBJ whole genome shotgun (WGS) entry which is preliminary data.</text>
</comment>
<sequence>MSVPPTSPHRQQRSLSRRGVIAAAGAVAAGGALAPVVSAATGSEGTAEAAEGGTAAGTEKRDFPATRTAAATGTGETSTAFAAGYVAVRWSGAGDGVGIRLADGAWHPAGGGCAAVEDGGTALVASGGATSYTLRAGDGAGDLRSLAIDSARGPARSFTVPTEPTRVRGVEYLSRPAWGADEAKRYKDGVVNSPEAYYPFQTITVHHTDTPNDDADPAATVRAIYEYHAVTLDWGDIGYHFLIDESGAVYEGRYSGDDAVPAFDPEGRLVTAFHTSGFNSGNLGIALIGTLVDQGPTDAARASLVRLIRAVARRGGLDTTARTTYVNPVNGVTREVATVSGHRDWLETDCPGRTMYELLAAVRAEAAG</sequence>
<name>A0ABD5EWF7_9ACTN</name>
<dbReference type="Gene3D" id="3.40.80.10">
    <property type="entry name" value="Peptidoglycan recognition protein-like"/>
    <property type="match status" value="1"/>
</dbReference>
<accession>A0ABD5EWF7</accession>
<proteinExistence type="inferred from homology"/>
<dbReference type="PROSITE" id="PS51318">
    <property type="entry name" value="TAT"/>
    <property type="match status" value="1"/>
</dbReference>
<dbReference type="Proteomes" id="UP001183535">
    <property type="component" value="Unassembled WGS sequence"/>
</dbReference>